<evidence type="ECO:0000313" key="3">
    <source>
        <dbReference type="Proteomes" id="UP000516514"/>
    </source>
</evidence>
<accession>A0A7M3U257</accession>
<dbReference type="EMBL" id="CP061738">
    <property type="protein sequence ID" value="QOD38492.1"/>
    <property type="molecule type" value="Genomic_DNA"/>
</dbReference>
<dbReference type="GO" id="GO:0016747">
    <property type="term" value="F:acyltransferase activity, transferring groups other than amino-acyl groups"/>
    <property type="evidence" value="ECO:0007669"/>
    <property type="project" value="InterPro"/>
</dbReference>
<dbReference type="CDD" id="cd04301">
    <property type="entry name" value="NAT_SF"/>
    <property type="match status" value="1"/>
</dbReference>
<dbReference type="SUPFAM" id="SSF55729">
    <property type="entry name" value="Acyl-CoA N-acyltransferases (Nat)"/>
    <property type="match status" value="1"/>
</dbReference>
<evidence type="ECO:0000313" key="2">
    <source>
        <dbReference type="EMBL" id="QOD38492.1"/>
    </source>
</evidence>
<proteinExistence type="predicted"/>
<dbReference type="Pfam" id="PF00583">
    <property type="entry name" value="Acetyltransf_1"/>
    <property type="match status" value="1"/>
</dbReference>
<dbReference type="Proteomes" id="UP000516514">
    <property type="component" value="Chromosome"/>
</dbReference>
<protein>
    <submittedName>
        <fullName evidence="2">GNAT family N-acetyltransferase</fullName>
    </submittedName>
</protein>
<dbReference type="InterPro" id="IPR000182">
    <property type="entry name" value="GNAT_dom"/>
</dbReference>
<gene>
    <name evidence="2" type="ORF">ID128_01130</name>
</gene>
<name>A0A7M3U257_9RICK</name>
<dbReference type="RefSeq" id="WP_191111267.1">
    <property type="nucleotide sequence ID" value="NZ_CP061738.1"/>
</dbReference>
<dbReference type="KEGG" id="wms:ID128_01130"/>
<sequence>MQDKKVYRSSLAIQNLKNYILYAANLSKWEVHDEFDNIIFTINGTRESLFNFVFCEDQCTELCVQKTLDYLRTRNIEATWVMNSHTKTKSILEKCGIKHVNTPKKVLLNMKNYSLPANPIPGLRLNAINNSNLLEQLDLCTSRIFHHNVGIVSTFFRGLSSYDDKNSGLRFFLVTLNNEIIGTCGFYIQDSVAGFYSDGVLPIHRNRGIGTQMVLERIKMIQQLECKYIVAHCMKPSINLYKRLGFQILGNLYLYTSSA</sequence>
<dbReference type="AlphaFoldDB" id="A0A7M3U257"/>
<dbReference type="PROSITE" id="PS51186">
    <property type="entry name" value="GNAT"/>
    <property type="match status" value="1"/>
</dbReference>
<evidence type="ECO:0000259" key="1">
    <source>
        <dbReference type="PROSITE" id="PS51186"/>
    </source>
</evidence>
<dbReference type="InterPro" id="IPR016181">
    <property type="entry name" value="Acyl_CoA_acyltransferase"/>
</dbReference>
<reference evidence="2 3" key="1">
    <citation type="submission" date="2020-09" db="EMBL/GenBank/DDBJ databases">
        <title>An Earliest Endosymbiont, Wolbachia massiliensis sp. nov., Strain PL13 From the Bed Bug (Cimex hemipterius), Type strain of a New supergroup T.</title>
        <authorList>
            <person name="Laidoudi Y."/>
            <person name="Levasseur A."/>
            <person name="Medkour H."/>
            <person name="Maaloum M."/>
            <person name="BenKhedher M."/>
            <person name="Sambou M."/>
            <person name="Bassene H."/>
            <person name="Davoust B."/>
            <person name="Fenollar F."/>
            <person name="Raoult D."/>
            <person name="Mediannikov O."/>
        </authorList>
    </citation>
    <scope>NUCLEOTIDE SEQUENCE [LARGE SCALE GENOMIC DNA]</scope>
    <source>
        <strain evidence="2 3">PL13</strain>
    </source>
</reference>
<keyword evidence="3" id="KW-1185">Reference proteome</keyword>
<organism evidence="2 3">
    <name type="scientific">Candidatus Wolbachia massiliensis</name>
    <dbReference type="NCBI Taxonomy" id="1845000"/>
    <lineage>
        <taxon>Bacteria</taxon>
        <taxon>Pseudomonadati</taxon>
        <taxon>Pseudomonadota</taxon>
        <taxon>Alphaproteobacteria</taxon>
        <taxon>Rickettsiales</taxon>
        <taxon>Anaplasmataceae</taxon>
        <taxon>Wolbachieae</taxon>
        <taxon>Wolbachia</taxon>
    </lineage>
</organism>
<keyword evidence="2" id="KW-0808">Transferase</keyword>
<dbReference type="Gene3D" id="3.40.630.30">
    <property type="match status" value="1"/>
</dbReference>
<feature type="domain" description="N-acetyltransferase" evidence="1">
    <location>
        <begin position="135"/>
        <end position="259"/>
    </location>
</feature>